<feature type="compositionally biased region" description="Basic and acidic residues" evidence="1">
    <location>
        <begin position="399"/>
        <end position="411"/>
    </location>
</feature>
<protein>
    <submittedName>
        <fullName evidence="2">Uncharacterized protein</fullName>
    </submittedName>
</protein>
<keyword evidence="3" id="KW-1185">Reference proteome</keyword>
<organism evidence="2 3">
    <name type="scientific">Effrenium voratum</name>
    <dbReference type="NCBI Taxonomy" id="2562239"/>
    <lineage>
        <taxon>Eukaryota</taxon>
        <taxon>Sar</taxon>
        <taxon>Alveolata</taxon>
        <taxon>Dinophyceae</taxon>
        <taxon>Suessiales</taxon>
        <taxon>Symbiodiniaceae</taxon>
        <taxon>Effrenium</taxon>
    </lineage>
</organism>
<reference evidence="2" key="1">
    <citation type="submission" date="2023-08" db="EMBL/GenBank/DDBJ databases">
        <authorList>
            <person name="Chen Y."/>
            <person name="Shah S."/>
            <person name="Dougan E. K."/>
            <person name="Thang M."/>
            <person name="Chan C."/>
        </authorList>
    </citation>
    <scope>NUCLEOTIDE SEQUENCE</scope>
</reference>
<dbReference type="EMBL" id="CAUJNA010002335">
    <property type="protein sequence ID" value="CAJ1392421.1"/>
    <property type="molecule type" value="Genomic_DNA"/>
</dbReference>
<feature type="region of interest" description="Disordered" evidence="1">
    <location>
        <begin position="387"/>
        <end position="411"/>
    </location>
</feature>
<dbReference type="AlphaFoldDB" id="A0AA36IR28"/>
<gene>
    <name evidence="2" type="ORF">EVOR1521_LOCUS17516</name>
</gene>
<comment type="caution">
    <text evidence="2">The sequence shown here is derived from an EMBL/GenBank/DDBJ whole genome shotgun (WGS) entry which is preliminary data.</text>
</comment>
<evidence type="ECO:0000256" key="1">
    <source>
        <dbReference type="SAM" id="MobiDB-lite"/>
    </source>
</evidence>
<evidence type="ECO:0000313" key="2">
    <source>
        <dbReference type="EMBL" id="CAJ1392421.1"/>
    </source>
</evidence>
<proteinExistence type="predicted"/>
<evidence type="ECO:0000313" key="3">
    <source>
        <dbReference type="Proteomes" id="UP001178507"/>
    </source>
</evidence>
<dbReference type="Proteomes" id="UP001178507">
    <property type="component" value="Unassembled WGS sequence"/>
</dbReference>
<sequence length="411" mass="45787">MPQRAPHLALLEKQQREAANPWDAICKAKPPCSCRDVFCYKELHVDGQELVHGTVYTFRLRVSDGHRWTAWSEYSPPMQVVIPPPKPPVSSQDMLAPTPPPTVEVHLVKNEEDALSLEAVNSDIRLRLRWPRFEGRMQEVEYRILMWTLSPEQRKKAAAREKGLPPIVGVQSFVTSSSFPGVAAQVDETSAPRIVRPLLPESSPVARARPRCIQPNSQDTAEVIAHIQPCDPPARPGSKGELPRNLEAEVSVVATATGAGYVFAVEAKHCRGALGNLGEWSPPMFSRFVEFQHQAKELNLEIDARFGAMLFKGQAATQPKAKNEKLHMEAPTVSYVDEHRDLPKATPLLTNPGGDPWPIGSAPKKFIMRTKGRTVYAERLPEATDNLDKIDLEIPPELPETRPPKDDFREG</sequence>
<name>A0AA36IR28_9DINO</name>
<accession>A0AA36IR28</accession>